<evidence type="ECO:0000256" key="5">
    <source>
        <dbReference type="SAM" id="Phobius"/>
    </source>
</evidence>
<gene>
    <name evidence="7" type="ORF">DEA37_0009280</name>
    <name evidence="6" type="ORF">DEA37_0014500</name>
</gene>
<keyword evidence="8" id="KW-1185">Reference proteome</keyword>
<dbReference type="InterPro" id="IPR005178">
    <property type="entry name" value="Ostalpha/TMEM184C"/>
</dbReference>
<feature type="transmembrane region" description="Helical" evidence="5">
    <location>
        <begin position="175"/>
        <end position="204"/>
    </location>
</feature>
<keyword evidence="4 5" id="KW-0472">Membrane</keyword>
<name>A0A5J4NDT4_9TREM</name>
<proteinExistence type="predicted"/>
<dbReference type="SMART" id="SM01417">
    <property type="entry name" value="Solute_trans_a"/>
    <property type="match status" value="1"/>
</dbReference>
<dbReference type="GO" id="GO:0016020">
    <property type="term" value="C:membrane"/>
    <property type="evidence" value="ECO:0007669"/>
    <property type="project" value="UniProtKB-SubCell"/>
</dbReference>
<accession>A0A5J4NDT4</accession>
<comment type="subcellular location">
    <subcellularLocation>
        <location evidence="1">Membrane</location>
        <topology evidence="1">Multi-pass membrane protein</topology>
    </subcellularLocation>
</comment>
<evidence type="ECO:0000313" key="7">
    <source>
        <dbReference type="EMBL" id="KAA3673697.1"/>
    </source>
</evidence>
<sequence>MFVRIIPYYQDSKAEAIYCFLALCYHYLGEGGSIMLELNGKTIKTSLGYGTCCFSGKPYTILIIRFCKVATLQYALIKPLTSALSIILLISNKYAVGDFSPISSYLYFFLINNFIVILALCGLSLVYFATRDQLRPFKPVLKFVTIKTIIFFSFWQDGLFGILQWSHVVRGSHGYSAGSVAIGCMNVLICVELVFTAIALRYAFPYSLYVLRHTPLLVLDIPLDNQDWYGSGDESAIPSGVDFIPSSTNNLKSLQADLLYRTAAFADQSLSAGDTQLEPSPWDIVESNVPRTYSDGGEQTWWNSQNGTNIRSMSASLKATIDSTDIFVDAVHNFHPNYRHYTQTRLDDPS</sequence>
<dbReference type="Pfam" id="PF03619">
    <property type="entry name" value="Solute_trans_a"/>
    <property type="match status" value="1"/>
</dbReference>
<reference evidence="7 8" key="1">
    <citation type="journal article" date="2019" name="Gigascience">
        <title>Whole-genome sequence of the oriental lung fluke Paragonimus westermani.</title>
        <authorList>
            <person name="Oey H."/>
            <person name="Zakrzewski M."/>
            <person name="Narain K."/>
            <person name="Devi K.R."/>
            <person name="Agatsuma T."/>
            <person name="Nawaratna S."/>
            <person name="Gobert G.N."/>
            <person name="Jones M.K."/>
            <person name="Ragan M.A."/>
            <person name="McManus D.P."/>
            <person name="Krause L."/>
        </authorList>
    </citation>
    <scope>NUCLEOTIDE SEQUENCE [LARGE SCALE GENOMIC DNA]</scope>
    <source>
        <strain evidence="7 8">IND2009</strain>
    </source>
</reference>
<evidence type="ECO:0000313" key="6">
    <source>
        <dbReference type="EMBL" id="KAA3672709.1"/>
    </source>
</evidence>
<dbReference type="AlphaFoldDB" id="A0A5J4NDT4"/>
<keyword evidence="3 5" id="KW-1133">Transmembrane helix</keyword>
<evidence type="ECO:0000256" key="2">
    <source>
        <dbReference type="ARBA" id="ARBA00022692"/>
    </source>
</evidence>
<evidence type="ECO:0000256" key="3">
    <source>
        <dbReference type="ARBA" id="ARBA00022989"/>
    </source>
</evidence>
<evidence type="ECO:0000256" key="4">
    <source>
        <dbReference type="ARBA" id="ARBA00023136"/>
    </source>
</evidence>
<dbReference type="PANTHER" id="PTHR23423">
    <property type="entry name" value="ORGANIC SOLUTE TRANSPORTER-RELATED"/>
    <property type="match status" value="1"/>
</dbReference>
<feature type="transmembrane region" description="Helical" evidence="5">
    <location>
        <begin position="75"/>
        <end position="94"/>
    </location>
</feature>
<keyword evidence="2 5" id="KW-0812">Transmembrane</keyword>
<feature type="transmembrane region" description="Helical" evidence="5">
    <location>
        <begin position="106"/>
        <end position="128"/>
    </location>
</feature>
<dbReference type="EMBL" id="QNGE01003713">
    <property type="protein sequence ID" value="KAA3673697.1"/>
    <property type="molecule type" value="Genomic_DNA"/>
</dbReference>
<comment type="caution">
    <text evidence="7">The sequence shown here is derived from an EMBL/GenBank/DDBJ whole genome shotgun (WGS) entry which is preliminary data.</text>
</comment>
<evidence type="ECO:0000256" key="1">
    <source>
        <dbReference type="ARBA" id="ARBA00004141"/>
    </source>
</evidence>
<protein>
    <submittedName>
        <fullName evidence="7">Uncharacterized protein</fullName>
    </submittedName>
</protein>
<feature type="transmembrane region" description="Helical" evidence="5">
    <location>
        <begin position="140"/>
        <end position="163"/>
    </location>
</feature>
<dbReference type="Proteomes" id="UP000324629">
    <property type="component" value="Unassembled WGS sequence"/>
</dbReference>
<evidence type="ECO:0000313" key="8">
    <source>
        <dbReference type="Proteomes" id="UP000324629"/>
    </source>
</evidence>
<dbReference type="EMBL" id="QNGE01004621">
    <property type="protein sequence ID" value="KAA3672709.1"/>
    <property type="molecule type" value="Genomic_DNA"/>
</dbReference>
<organism evidence="7 8">
    <name type="scientific">Paragonimus westermani</name>
    <dbReference type="NCBI Taxonomy" id="34504"/>
    <lineage>
        <taxon>Eukaryota</taxon>
        <taxon>Metazoa</taxon>
        <taxon>Spiralia</taxon>
        <taxon>Lophotrochozoa</taxon>
        <taxon>Platyhelminthes</taxon>
        <taxon>Trematoda</taxon>
        <taxon>Digenea</taxon>
        <taxon>Plagiorchiida</taxon>
        <taxon>Troglotremata</taxon>
        <taxon>Troglotrematidae</taxon>
        <taxon>Paragonimus</taxon>
    </lineage>
</organism>